<comment type="caution">
    <text evidence="3">The sequence shown here is derived from an EMBL/GenBank/DDBJ whole genome shotgun (WGS) entry which is preliminary data.</text>
</comment>
<dbReference type="EMBL" id="AZIM01003990">
    <property type="protein sequence ID" value="ETE61338.1"/>
    <property type="molecule type" value="Genomic_DNA"/>
</dbReference>
<dbReference type="PANTHER" id="PTHR24223:SF173">
    <property type="entry name" value="ATP-BINDING CASSETTE SUB-FAMILY C MEMBER 9"/>
    <property type="match status" value="1"/>
</dbReference>
<dbReference type="GO" id="GO:0042626">
    <property type="term" value="F:ATPase-coupled transmembrane transporter activity"/>
    <property type="evidence" value="ECO:0007669"/>
    <property type="project" value="TreeGrafter"/>
</dbReference>
<dbReference type="Proteomes" id="UP000018936">
    <property type="component" value="Unassembled WGS sequence"/>
</dbReference>
<feature type="non-terminal residue" evidence="3">
    <location>
        <position position="1"/>
    </location>
</feature>
<evidence type="ECO:0000313" key="3">
    <source>
        <dbReference type="EMBL" id="ETE61338.1"/>
    </source>
</evidence>
<accession>V8NI68</accession>
<dbReference type="InterPro" id="IPR050173">
    <property type="entry name" value="ABC_transporter_C-like"/>
</dbReference>
<sequence length="90" mass="10077">MLSLTAPIAKNGKLTRKFWHGQTLENILQKVVMTAFADRTVVTIAHRVHTILTADMVIVMKRGVILENDTPENLLAQEDSIFASFVRADN</sequence>
<organism evidence="3 4">
    <name type="scientific">Ophiophagus hannah</name>
    <name type="common">King cobra</name>
    <name type="synonym">Naja hannah</name>
    <dbReference type="NCBI Taxonomy" id="8665"/>
    <lineage>
        <taxon>Eukaryota</taxon>
        <taxon>Metazoa</taxon>
        <taxon>Chordata</taxon>
        <taxon>Craniata</taxon>
        <taxon>Vertebrata</taxon>
        <taxon>Euteleostomi</taxon>
        <taxon>Lepidosauria</taxon>
        <taxon>Squamata</taxon>
        <taxon>Bifurcata</taxon>
        <taxon>Unidentata</taxon>
        <taxon>Episquamata</taxon>
        <taxon>Toxicofera</taxon>
        <taxon>Serpentes</taxon>
        <taxon>Colubroidea</taxon>
        <taxon>Elapidae</taxon>
        <taxon>Elapinae</taxon>
        <taxon>Ophiophagus</taxon>
    </lineage>
</organism>
<dbReference type="Gene3D" id="3.40.50.300">
    <property type="entry name" value="P-loop containing nucleotide triphosphate hydrolases"/>
    <property type="match status" value="1"/>
</dbReference>
<keyword evidence="2 3" id="KW-0067">ATP-binding</keyword>
<dbReference type="SUPFAM" id="SSF52540">
    <property type="entry name" value="P-loop containing nucleoside triphosphate hydrolases"/>
    <property type="match status" value="1"/>
</dbReference>
<dbReference type="OrthoDB" id="6500128at2759"/>
<reference evidence="3 4" key="1">
    <citation type="journal article" date="2013" name="Proc. Natl. Acad. Sci. U.S.A.">
        <title>The king cobra genome reveals dynamic gene evolution and adaptation in the snake venom system.</title>
        <authorList>
            <person name="Vonk F.J."/>
            <person name="Casewell N.R."/>
            <person name="Henkel C.V."/>
            <person name="Heimberg A.M."/>
            <person name="Jansen H.J."/>
            <person name="McCleary R.J."/>
            <person name="Kerkkamp H.M."/>
            <person name="Vos R.A."/>
            <person name="Guerreiro I."/>
            <person name="Calvete J.J."/>
            <person name="Wuster W."/>
            <person name="Woods A.E."/>
            <person name="Logan J.M."/>
            <person name="Harrison R.A."/>
            <person name="Castoe T.A."/>
            <person name="de Koning A.P."/>
            <person name="Pollock D.D."/>
            <person name="Yandell M."/>
            <person name="Calderon D."/>
            <person name="Renjifo C."/>
            <person name="Currier R.B."/>
            <person name="Salgado D."/>
            <person name="Pla D."/>
            <person name="Sanz L."/>
            <person name="Hyder A.S."/>
            <person name="Ribeiro J.M."/>
            <person name="Arntzen J.W."/>
            <person name="van den Thillart G.E."/>
            <person name="Boetzer M."/>
            <person name="Pirovano W."/>
            <person name="Dirks R.P."/>
            <person name="Spaink H.P."/>
            <person name="Duboule D."/>
            <person name="McGlinn E."/>
            <person name="Kini R.M."/>
            <person name="Richardson M.K."/>
        </authorList>
    </citation>
    <scope>NUCLEOTIDE SEQUENCE</scope>
    <source>
        <tissue evidence="3">Blood</tissue>
    </source>
</reference>
<dbReference type="InterPro" id="IPR027417">
    <property type="entry name" value="P-loop_NTPase"/>
</dbReference>
<dbReference type="GO" id="GO:0005524">
    <property type="term" value="F:ATP binding"/>
    <property type="evidence" value="ECO:0007669"/>
    <property type="project" value="UniProtKB-KW"/>
</dbReference>
<dbReference type="AlphaFoldDB" id="V8NI68"/>
<dbReference type="PANTHER" id="PTHR24223">
    <property type="entry name" value="ATP-BINDING CASSETTE SUB-FAMILY C"/>
    <property type="match status" value="1"/>
</dbReference>
<keyword evidence="1" id="KW-0547">Nucleotide-binding</keyword>
<proteinExistence type="predicted"/>
<protein>
    <submittedName>
        <fullName evidence="3">ATP-binding cassette sub-family C member 8</fullName>
    </submittedName>
</protein>
<evidence type="ECO:0000256" key="2">
    <source>
        <dbReference type="ARBA" id="ARBA00022840"/>
    </source>
</evidence>
<evidence type="ECO:0000256" key="1">
    <source>
        <dbReference type="ARBA" id="ARBA00022741"/>
    </source>
</evidence>
<dbReference type="GO" id="GO:0016020">
    <property type="term" value="C:membrane"/>
    <property type="evidence" value="ECO:0007669"/>
    <property type="project" value="TreeGrafter"/>
</dbReference>
<name>V8NI68_OPHHA</name>
<evidence type="ECO:0000313" key="4">
    <source>
        <dbReference type="Proteomes" id="UP000018936"/>
    </source>
</evidence>
<gene>
    <name evidence="3" type="primary">ABCC8</name>
    <name evidence="3" type="ORF">L345_12911</name>
</gene>
<keyword evidence="4" id="KW-1185">Reference proteome</keyword>